<protein>
    <recommendedName>
        <fullName evidence="1">HTH cro/C1-type domain-containing protein</fullName>
    </recommendedName>
</protein>
<evidence type="ECO:0000313" key="2">
    <source>
        <dbReference type="EMBL" id="ARU19641.1"/>
    </source>
</evidence>
<dbReference type="AlphaFoldDB" id="A0A1Y0F8I6"/>
<dbReference type="InterPro" id="IPR004518">
    <property type="entry name" value="MazG-like_dom"/>
</dbReference>
<accession>A0A1Y0F8I6</accession>
<sequence length="178" mass="20542">MNRLRQVRKQKEITLKEVAEDTGISEQVLSYYENEKREPKKETWIKLADYYCVPVAYLMGLPDGLIRYIDRLGNMTFESLQDVIIQWGYERNIVNAKNTHKQFMKVSEELGELAEGINKDNQEQTKDSLGDILVTLIILSRDLNVDLLDCLRGAYGVIKDRTGKTINGVFVKESDLHE</sequence>
<dbReference type="SUPFAM" id="SSF101386">
    <property type="entry name" value="all-alpha NTP pyrophosphatases"/>
    <property type="match status" value="1"/>
</dbReference>
<dbReference type="SUPFAM" id="SSF47413">
    <property type="entry name" value="lambda repressor-like DNA-binding domains"/>
    <property type="match status" value="1"/>
</dbReference>
<dbReference type="PROSITE" id="PS50943">
    <property type="entry name" value="HTH_CROC1"/>
    <property type="match status" value="1"/>
</dbReference>
<proteinExistence type="predicted"/>
<dbReference type="PANTHER" id="PTHR42702:SF1">
    <property type="entry name" value="REGULATORY PROTEIN FOR BETA-LACTAMASE"/>
    <property type="match status" value="1"/>
</dbReference>
<dbReference type="EMBL" id="CP020858">
    <property type="protein sequence ID" value="ARU19641.1"/>
    <property type="molecule type" value="Genomic_DNA"/>
</dbReference>
<dbReference type="CDD" id="cd11540">
    <property type="entry name" value="NTP-PPase_u3"/>
    <property type="match status" value="1"/>
</dbReference>
<dbReference type="CDD" id="cd00093">
    <property type="entry name" value="HTH_XRE"/>
    <property type="match status" value="1"/>
</dbReference>
<dbReference type="Gene3D" id="1.10.287.1080">
    <property type="entry name" value="MazG-like"/>
    <property type="match status" value="1"/>
</dbReference>
<organism evidence="2 3">
    <name type="scientific">Ligilactobacillus salivarius</name>
    <dbReference type="NCBI Taxonomy" id="1624"/>
    <lineage>
        <taxon>Bacteria</taxon>
        <taxon>Bacillati</taxon>
        <taxon>Bacillota</taxon>
        <taxon>Bacilli</taxon>
        <taxon>Lactobacillales</taxon>
        <taxon>Lactobacillaceae</taxon>
        <taxon>Ligilactobacillus</taxon>
    </lineage>
</organism>
<dbReference type="SMART" id="SM00530">
    <property type="entry name" value="HTH_XRE"/>
    <property type="match status" value="1"/>
</dbReference>
<dbReference type="Pfam" id="PF01381">
    <property type="entry name" value="HTH_3"/>
    <property type="match status" value="1"/>
</dbReference>
<dbReference type="RefSeq" id="WP_087448830.1">
    <property type="nucleotide sequence ID" value="NZ_CP020858.1"/>
</dbReference>
<gene>
    <name evidence="2" type="ORF">B7R82_06405</name>
</gene>
<dbReference type="Pfam" id="PF03819">
    <property type="entry name" value="MazG"/>
    <property type="match status" value="1"/>
</dbReference>
<dbReference type="InterPro" id="IPR010982">
    <property type="entry name" value="Lambda_DNA-bd_dom_sf"/>
</dbReference>
<name>A0A1Y0F8I6_9LACO</name>
<dbReference type="Gene3D" id="1.10.260.40">
    <property type="entry name" value="lambda repressor-like DNA-binding domains"/>
    <property type="match status" value="1"/>
</dbReference>
<reference evidence="2 3" key="1">
    <citation type="submission" date="2017-04" db="EMBL/GenBank/DDBJ databases">
        <title>Complete genome sequence of Lactobacillus salivarius ZLS006, a probiotic strain isolated from healthy piglet.</title>
        <authorList>
            <person name="Zhang D."/>
        </authorList>
    </citation>
    <scope>NUCLEOTIDE SEQUENCE [LARGE SCALE GENOMIC DNA]</scope>
    <source>
        <strain evidence="2 3">ZLS006</strain>
    </source>
</reference>
<dbReference type="InterPro" id="IPR001387">
    <property type="entry name" value="Cro/C1-type_HTH"/>
</dbReference>
<evidence type="ECO:0000313" key="3">
    <source>
        <dbReference type="Proteomes" id="UP000195378"/>
    </source>
</evidence>
<dbReference type="GO" id="GO:0003677">
    <property type="term" value="F:DNA binding"/>
    <property type="evidence" value="ECO:0007669"/>
    <property type="project" value="InterPro"/>
</dbReference>
<dbReference type="Proteomes" id="UP000195378">
    <property type="component" value="Chromosome"/>
</dbReference>
<evidence type="ECO:0000259" key="1">
    <source>
        <dbReference type="PROSITE" id="PS50943"/>
    </source>
</evidence>
<dbReference type="PANTHER" id="PTHR42702">
    <property type="entry name" value="NUCLEOTIDE PYROPHOSPHOHYDROLASE"/>
    <property type="match status" value="1"/>
</dbReference>
<feature type="domain" description="HTH cro/C1-type" evidence="1">
    <location>
        <begin position="4"/>
        <end position="58"/>
    </location>
</feature>